<organism evidence="1 2">
    <name type="scientific">Lentibacillus populi</name>
    <dbReference type="NCBI Taxonomy" id="1827502"/>
    <lineage>
        <taxon>Bacteria</taxon>
        <taxon>Bacillati</taxon>
        <taxon>Bacillota</taxon>
        <taxon>Bacilli</taxon>
        <taxon>Bacillales</taxon>
        <taxon>Bacillaceae</taxon>
        <taxon>Lentibacillus</taxon>
    </lineage>
</organism>
<dbReference type="Proteomes" id="UP000621492">
    <property type="component" value="Unassembled WGS sequence"/>
</dbReference>
<evidence type="ECO:0000313" key="1">
    <source>
        <dbReference type="EMBL" id="GGB41797.1"/>
    </source>
</evidence>
<accession>A0A9W5X5D2</accession>
<keyword evidence="2" id="KW-1185">Reference proteome</keyword>
<evidence type="ECO:0000313" key="2">
    <source>
        <dbReference type="Proteomes" id="UP000621492"/>
    </source>
</evidence>
<name>A0A9W5X5D2_9BACI</name>
<proteinExistence type="predicted"/>
<dbReference type="InterPro" id="IPR021358">
    <property type="entry name" value="DUF2977"/>
</dbReference>
<comment type="caution">
    <text evidence="1">The sequence shown here is derived from an EMBL/GenBank/DDBJ whole genome shotgun (WGS) entry which is preliminary data.</text>
</comment>
<reference evidence="1" key="2">
    <citation type="submission" date="2020-09" db="EMBL/GenBank/DDBJ databases">
        <authorList>
            <person name="Sun Q."/>
            <person name="Zhou Y."/>
        </authorList>
    </citation>
    <scope>NUCLEOTIDE SEQUENCE</scope>
    <source>
        <strain evidence="1">CGMCC 1.15454</strain>
    </source>
</reference>
<sequence>MVKIYFVVDDNNYISGGLSYGKMEGAIELEVPDNHEIFKYDANVFKYENGKLIKDEEYQKQLIAEEEEKQNLPSDEEMNAIALMELTELIMGR</sequence>
<dbReference type="EMBL" id="BMJD01000012">
    <property type="protein sequence ID" value="GGB41797.1"/>
    <property type="molecule type" value="Genomic_DNA"/>
</dbReference>
<dbReference type="AlphaFoldDB" id="A0A9W5X5D2"/>
<protein>
    <submittedName>
        <fullName evidence="1">Uncharacterized protein</fullName>
    </submittedName>
</protein>
<gene>
    <name evidence="1" type="ORF">GCM10011409_19190</name>
</gene>
<reference evidence="1" key="1">
    <citation type="journal article" date="2014" name="Int. J. Syst. Evol. Microbiol.">
        <title>Complete genome sequence of Corynebacterium casei LMG S-19264T (=DSM 44701T), isolated from a smear-ripened cheese.</title>
        <authorList>
            <consortium name="US DOE Joint Genome Institute (JGI-PGF)"/>
            <person name="Walter F."/>
            <person name="Albersmeier A."/>
            <person name="Kalinowski J."/>
            <person name="Ruckert C."/>
        </authorList>
    </citation>
    <scope>NUCLEOTIDE SEQUENCE</scope>
    <source>
        <strain evidence="1">CGMCC 1.15454</strain>
    </source>
</reference>
<dbReference type="RefSeq" id="WP_188725040.1">
    <property type="nucleotide sequence ID" value="NZ_BMJD01000012.1"/>
</dbReference>
<dbReference type="Pfam" id="PF11192">
    <property type="entry name" value="DUF2977"/>
    <property type="match status" value="1"/>
</dbReference>